<feature type="compositionally biased region" description="Polar residues" evidence="1">
    <location>
        <begin position="86"/>
        <end position="98"/>
    </location>
</feature>
<feature type="compositionally biased region" description="Polar residues" evidence="1">
    <location>
        <begin position="535"/>
        <end position="546"/>
    </location>
</feature>
<accession>A0A9P6RY92</accession>
<sequence>MNPERPPILPISTDAHPSQSCPEMRVKNNSSTMIPGLPSPPLSPHHYSNVNSGTNNRSWHANRSNTLPVSMTGELLQESMDDSAAFPSNRNQRLSTSHGHGEGKDNHFSSTAQDGFISPSAELPSVVTPNFVSTISSVAQSFQVGESIKEDDDSGEAGVATMLPSQLRRRHESIRLSARIEQQQNQHRQQQSVVMDKPSEHYKESETSVKVAPDTTIRTIQFDSGRRPSRHVGGHNGNSNNTSDSDDDETDTIVASYHSGALVRAKSHSMFESSTFSPHNSSDGGRTSSYMLIPSQQIQLTQGFSSATLSPSSFSAEKIGRPEMPTRDWVKMQSKMQALELEVSHVRRTNLLLNQELDKVNTHLSRLTATHDEVEGDDSGEGWRREYEFLVQQVDWMHRQLQLAHAENARIQNRQGSMDVALHGGAGRSPRYQTEMTQELCAEVKDLAMSLKMWQSAFQQAEEKYRRKCDGERVLKQTLRERETQLSSLVEKLTGYESEFQKSISNFEELMRLSSELEILEGSDNPDNKALIDNTIASSESLTSPRTRARKLQDTAKDPLPSSNSNSNNSSNLNRISDSGMIPQKSAMPGMFPSPQLQWRRESVQNDLNTPAVDVEPTTALTVDQLSVSILSWAALLATYMLS</sequence>
<evidence type="ECO:0000313" key="3">
    <source>
        <dbReference type="Proteomes" id="UP000738325"/>
    </source>
</evidence>
<feature type="compositionally biased region" description="Low complexity" evidence="1">
    <location>
        <begin position="182"/>
        <end position="191"/>
    </location>
</feature>
<dbReference type="EMBL" id="JAAAIP010000009">
    <property type="protein sequence ID" value="KAG0329928.1"/>
    <property type="molecule type" value="Genomic_DNA"/>
</dbReference>
<feature type="region of interest" description="Disordered" evidence="1">
    <location>
        <begin position="1"/>
        <end position="45"/>
    </location>
</feature>
<protein>
    <submittedName>
        <fullName evidence="2">Uncharacterized protein</fullName>
    </submittedName>
</protein>
<name>A0A9P6RY92_9FUNG</name>
<feature type="compositionally biased region" description="Low complexity" evidence="1">
    <location>
        <begin position="559"/>
        <end position="574"/>
    </location>
</feature>
<evidence type="ECO:0000256" key="1">
    <source>
        <dbReference type="SAM" id="MobiDB-lite"/>
    </source>
</evidence>
<dbReference type="OrthoDB" id="2419813at2759"/>
<feature type="compositionally biased region" description="Basic and acidic residues" evidence="1">
    <location>
        <begin position="197"/>
        <end position="207"/>
    </location>
</feature>
<keyword evidence="3" id="KW-1185">Reference proteome</keyword>
<comment type="caution">
    <text evidence="2">The sequence shown here is derived from an EMBL/GenBank/DDBJ whole genome shotgun (WGS) entry which is preliminary data.</text>
</comment>
<feature type="region of interest" description="Disordered" evidence="1">
    <location>
        <begin position="522"/>
        <end position="594"/>
    </location>
</feature>
<dbReference type="Proteomes" id="UP000738325">
    <property type="component" value="Unassembled WGS sequence"/>
</dbReference>
<gene>
    <name evidence="2" type="ORF">BGZ99_010039</name>
</gene>
<evidence type="ECO:0000313" key="2">
    <source>
        <dbReference type="EMBL" id="KAG0329928.1"/>
    </source>
</evidence>
<reference evidence="2" key="1">
    <citation type="journal article" date="2020" name="Fungal Divers.">
        <title>Resolving the Mortierellaceae phylogeny through synthesis of multi-gene phylogenetics and phylogenomics.</title>
        <authorList>
            <person name="Vandepol N."/>
            <person name="Liber J."/>
            <person name="Desiro A."/>
            <person name="Na H."/>
            <person name="Kennedy M."/>
            <person name="Barry K."/>
            <person name="Grigoriev I.V."/>
            <person name="Miller A.N."/>
            <person name="O'Donnell K."/>
            <person name="Stajich J.E."/>
            <person name="Bonito G."/>
        </authorList>
    </citation>
    <scope>NUCLEOTIDE SEQUENCE</scope>
    <source>
        <strain evidence="2">REB-010B</strain>
    </source>
</reference>
<organism evidence="2 3">
    <name type="scientific">Dissophora globulifera</name>
    <dbReference type="NCBI Taxonomy" id="979702"/>
    <lineage>
        <taxon>Eukaryota</taxon>
        <taxon>Fungi</taxon>
        <taxon>Fungi incertae sedis</taxon>
        <taxon>Mucoromycota</taxon>
        <taxon>Mortierellomycotina</taxon>
        <taxon>Mortierellomycetes</taxon>
        <taxon>Mortierellales</taxon>
        <taxon>Mortierellaceae</taxon>
        <taxon>Dissophora</taxon>
    </lineage>
</organism>
<feature type="compositionally biased region" description="Polar residues" evidence="1">
    <location>
        <begin position="15"/>
        <end position="33"/>
    </location>
</feature>
<dbReference type="AlphaFoldDB" id="A0A9P6RY92"/>
<feature type="region of interest" description="Disordered" evidence="1">
    <location>
        <begin position="180"/>
        <end position="250"/>
    </location>
</feature>
<feature type="region of interest" description="Disordered" evidence="1">
    <location>
        <begin position="82"/>
        <end position="116"/>
    </location>
</feature>
<proteinExistence type="predicted"/>